<protein>
    <submittedName>
        <fullName evidence="1">Uncharacterized protein</fullName>
    </submittedName>
</protein>
<dbReference type="EMBL" id="GGEC01046532">
    <property type="protein sequence ID" value="MBX27016.1"/>
    <property type="molecule type" value="Transcribed_RNA"/>
</dbReference>
<name>A0A2P2M9V1_RHIMU</name>
<reference evidence="1" key="1">
    <citation type="submission" date="2018-02" db="EMBL/GenBank/DDBJ databases">
        <title>Rhizophora mucronata_Transcriptome.</title>
        <authorList>
            <person name="Meera S.P."/>
            <person name="Sreeshan A."/>
            <person name="Augustine A."/>
        </authorList>
    </citation>
    <scope>NUCLEOTIDE SEQUENCE</scope>
    <source>
        <tissue evidence="1">Leaf</tissue>
    </source>
</reference>
<evidence type="ECO:0000313" key="1">
    <source>
        <dbReference type="EMBL" id="MBX27016.1"/>
    </source>
</evidence>
<accession>A0A2P2M9V1</accession>
<dbReference type="AlphaFoldDB" id="A0A2P2M9V1"/>
<sequence>MSSFMMYLGSHQRKSIFKVSIFKCLVVKRLVTPLADFIKPLMALIICRQL</sequence>
<organism evidence="1">
    <name type="scientific">Rhizophora mucronata</name>
    <name type="common">Asiatic mangrove</name>
    <dbReference type="NCBI Taxonomy" id="61149"/>
    <lineage>
        <taxon>Eukaryota</taxon>
        <taxon>Viridiplantae</taxon>
        <taxon>Streptophyta</taxon>
        <taxon>Embryophyta</taxon>
        <taxon>Tracheophyta</taxon>
        <taxon>Spermatophyta</taxon>
        <taxon>Magnoliopsida</taxon>
        <taxon>eudicotyledons</taxon>
        <taxon>Gunneridae</taxon>
        <taxon>Pentapetalae</taxon>
        <taxon>rosids</taxon>
        <taxon>fabids</taxon>
        <taxon>Malpighiales</taxon>
        <taxon>Rhizophoraceae</taxon>
        <taxon>Rhizophora</taxon>
    </lineage>
</organism>
<proteinExistence type="predicted"/>